<organism evidence="10 11">
    <name type="scientific">Craurococcus roseus</name>
    <dbReference type="NCBI Taxonomy" id="77585"/>
    <lineage>
        <taxon>Bacteria</taxon>
        <taxon>Pseudomonadati</taxon>
        <taxon>Pseudomonadota</taxon>
        <taxon>Alphaproteobacteria</taxon>
        <taxon>Acetobacterales</taxon>
        <taxon>Acetobacteraceae</taxon>
        <taxon>Craurococcus</taxon>
    </lineage>
</organism>
<evidence type="ECO:0000256" key="5">
    <source>
        <dbReference type="ARBA" id="ARBA00022692"/>
    </source>
</evidence>
<keyword evidence="6 9" id="KW-1133">Transmembrane helix</keyword>
<name>A0ABN1EKR4_9PROT</name>
<feature type="transmembrane region" description="Helical" evidence="9">
    <location>
        <begin position="319"/>
        <end position="348"/>
    </location>
</feature>
<evidence type="ECO:0000256" key="6">
    <source>
        <dbReference type="ARBA" id="ARBA00022989"/>
    </source>
</evidence>
<evidence type="ECO:0000256" key="2">
    <source>
        <dbReference type="ARBA" id="ARBA00007555"/>
    </source>
</evidence>
<feature type="transmembrane region" description="Helical" evidence="9">
    <location>
        <begin position="56"/>
        <end position="81"/>
    </location>
</feature>
<feature type="transmembrane region" description="Helical" evidence="9">
    <location>
        <begin position="274"/>
        <end position="299"/>
    </location>
</feature>
<dbReference type="InterPro" id="IPR051800">
    <property type="entry name" value="PqiA-PqiB_transport"/>
</dbReference>
<keyword evidence="11" id="KW-1185">Reference proteome</keyword>
<comment type="similarity">
    <text evidence="2">Belongs to the PqiA family.</text>
</comment>
<keyword evidence="4" id="KW-0997">Cell inner membrane</keyword>
<comment type="caution">
    <text evidence="10">The sequence shown here is derived from an EMBL/GenBank/DDBJ whole genome shotgun (WGS) entry which is preliminary data.</text>
</comment>
<feature type="transmembrane region" description="Helical" evidence="9">
    <location>
        <begin position="101"/>
        <end position="128"/>
    </location>
</feature>
<dbReference type="Proteomes" id="UP001501588">
    <property type="component" value="Unassembled WGS sequence"/>
</dbReference>
<dbReference type="Pfam" id="PF04403">
    <property type="entry name" value="PqiA"/>
    <property type="match status" value="2"/>
</dbReference>
<keyword evidence="3" id="KW-1003">Cell membrane</keyword>
<dbReference type="PANTHER" id="PTHR30462">
    <property type="entry name" value="INTERMEMBRANE TRANSPORT PROTEIN PQIB-RELATED"/>
    <property type="match status" value="1"/>
</dbReference>
<dbReference type="PANTHER" id="PTHR30462:SF3">
    <property type="entry name" value="INTERMEMBRANE TRANSPORT PROTEIN PQIA"/>
    <property type="match status" value="1"/>
</dbReference>
<feature type="transmembrane region" description="Helical" evidence="9">
    <location>
        <begin position="369"/>
        <end position="393"/>
    </location>
</feature>
<dbReference type="InterPro" id="IPR005219">
    <property type="entry name" value="PqiA-like_proteobact"/>
</dbReference>
<feature type="compositionally biased region" description="Low complexity" evidence="8">
    <location>
        <begin position="222"/>
        <end position="235"/>
    </location>
</feature>
<protein>
    <submittedName>
        <fullName evidence="10">PqiA/YebS family transporter subunit</fullName>
    </submittedName>
</protein>
<evidence type="ECO:0000256" key="8">
    <source>
        <dbReference type="SAM" id="MobiDB-lite"/>
    </source>
</evidence>
<reference evidence="10 11" key="1">
    <citation type="journal article" date="2019" name="Int. J. Syst. Evol. Microbiol.">
        <title>The Global Catalogue of Microorganisms (GCM) 10K type strain sequencing project: providing services to taxonomists for standard genome sequencing and annotation.</title>
        <authorList>
            <consortium name="The Broad Institute Genomics Platform"/>
            <consortium name="The Broad Institute Genome Sequencing Center for Infectious Disease"/>
            <person name="Wu L."/>
            <person name="Ma J."/>
        </authorList>
    </citation>
    <scope>NUCLEOTIDE SEQUENCE [LARGE SCALE GENOMIC DNA]</scope>
    <source>
        <strain evidence="10 11">JCM 9933</strain>
    </source>
</reference>
<keyword evidence="7 9" id="KW-0472">Membrane</keyword>
<evidence type="ECO:0000313" key="11">
    <source>
        <dbReference type="Proteomes" id="UP001501588"/>
    </source>
</evidence>
<evidence type="ECO:0000256" key="7">
    <source>
        <dbReference type="ARBA" id="ARBA00023136"/>
    </source>
</evidence>
<dbReference type="NCBIfam" id="TIGR00155">
    <property type="entry name" value="pqiA_fam"/>
    <property type="match status" value="1"/>
</dbReference>
<keyword evidence="5 9" id="KW-0812">Transmembrane</keyword>
<comment type="subcellular location">
    <subcellularLocation>
        <location evidence="1">Cell inner membrane</location>
        <topology evidence="1">Multi-pass membrane protein</topology>
    </subcellularLocation>
</comment>
<evidence type="ECO:0000313" key="10">
    <source>
        <dbReference type="EMBL" id="GAA0567760.1"/>
    </source>
</evidence>
<proteinExistence type="inferred from homology"/>
<dbReference type="InterPro" id="IPR007498">
    <property type="entry name" value="PqiA-like"/>
</dbReference>
<dbReference type="EMBL" id="BAAAFZ010000004">
    <property type="protein sequence ID" value="GAA0567760.1"/>
    <property type="molecule type" value="Genomic_DNA"/>
</dbReference>
<evidence type="ECO:0000256" key="1">
    <source>
        <dbReference type="ARBA" id="ARBA00004429"/>
    </source>
</evidence>
<gene>
    <name evidence="10" type="ORF">GCM10009416_02260</name>
</gene>
<evidence type="ECO:0000256" key="3">
    <source>
        <dbReference type="ARBA" id="ARBA00022475"/>
    </source>
</evidence>
<feature type="region of interest" description="Disordered" evidence="8">
    <location>
        <begin position="214"/>
        <end position="237"/>
    </location>
</feature>
<sequence>MRRLGTAAARPVPGFRECHDCGKLLRMPPFRPGADVCCPRCDAVLRRGRERPLGTALALGLACLPLYGVAVLAPFLGLALLGQGRDSRVGTGAIGFAQDGFWPLSAVVALCVVALPLLRILLRLAVLCGLRLRRPPARLPVLFRWHERLGPWAMPEVFLFGALVSYTRLVDLAAVEIGPAAYGLGLLVLALAAADATFAPQAVWEALERRGRTKAAREKEPAGPGEAAETGAAPGSRRVGCRCCHLLCEAEPGQRCPRCGDALHRRKRDSAARCWALVLAAAILYVPANWFPVMEIVSFGRGGPHTILGGVVEFVETGFWPLALIVFLASVAVPLLKLAGLAAMLLGVRRRYAGGLRARTRLYRFIEAIGRWSMIDVFVVAVLVALVRFGALASISSEVGAACFAAVVVLTMLAAEAFDPRLMWDAAEGPAGPPEGAGR</sequence>
<accession>A0ABN1EKR4</accession>
<evidence type="ECO:0000256" key="4">
    <source>
        <dbReference type="ARBA" id="ARBA00022519"/>
    </source>
</evidence>
<evidence type="ECO:0000256" key="9">
    <source>
        <dbReference type="SAM" id="Phobius"/>
    </source>
</evidence>
<feature type="transmembrane region" description="Helical" evidence="9">
    <location>
        <begin position="399"/>
        <end position="418"/>
    </location>
</feature>